<evidence type="ECO:0000313" key="13">
    <source>
        <dbReference type="EMBL" id="SBT00090.1"/>
    </source>
</evidence>
<dbReference type="PANTHER" id="PTHR30027">
    <property type="entry name" value="RIBOSOMAL RNA SMALL SUBUNIT METHYLTRANSFERASE E"/>
    <property type="match status" value="1"/>
</dbReference>
<evidence type="ECO:0000313" key="15">
    <source>
        <dbReference type="Proteomes" id="UP000078597"/>
    </source>
</evidence>
<feature type="domain" description="Ribosomal RNA small subunit methyltransferase E PUA-like" evidence="12">
    <location>
        <begin position="23"/>
        <end position="68"/>
    </location>
</feature>
<keyword evidence="4" id="KW-0963">Cytoplasm</keyword>
<keyword evidence="7 13" id="KW-0808">Transferase</keyword>
<sequence>MNLILISIKSIYKHKDDFFFKTDNRQTNHLKNILKVKVNQTVKVGVINKGKGEGVIIEENKNFYVIKLLTPIHLEKSEDKFIPVDIAICIPRPKVLSKSLQQLSSVGVKRIIIVFSEYSNKSYESSKILKNEEIKYALQLGLEQAMCTQFPEIYIHYSFSSFFMNIQKYSDENTIKLCAHTDIKIKDTNLVEYCILNKERGKILLMLGCERGFSELEIYLINKLQFHFLNITERILKCETALLIIIGQLLLLTENISIRPSGKKMRRSSRNIRDVRKDNSIILDKNKKGNTHNVHNIHNTSNTHNTRNTYNIQTNGTFQNKTEMINEIKSILKKETFLPEQLINSINNFIHDQENTEMMEDISNNYEKDYMVKENTNIIDSLLKIIHSFNTDEKNKFQNIYLTLLLKKIKYKSKYYMSYNDTRNIIDEDGVFIYRTQRYVSKKKNSLNDMQPL</sequence>
<dbReference type="PANTHER" id="PTHR30027:SF3">
    <property type="entry name" value="16S RRNA (URACIL(1498)-N(3))-METHYLTRANSFERASE"/>
    <property type="match status" value="1"/>
</dbReference>
<evidence type="ECO:0000313" key="14">
    <source>
        <dbReference type="EMBL" id="SCO93160.1"/>
    </source>
</evidence>
<evidence type="ECO:0000313" key="16">
    <source>
        <dbReference type="Proteomes" id="UP000219813"/>
    </source>
</evidence>
<comment type="similarity">
    <text evidence="2">Belongs to the RNA methyltransferase RsmE family.</text>
</comment>
<dbReference type="InterPro" id="IPR046886">
    <property type="entry name" value="RsmE_MTase_dom"/>
</dbReference>
<dbReference type="InterPro" id="IPR029026">
    <property type="entry name" value="tRNA_m1G_MTases_N"/>
</dbReference>
<organism evidence="13 15">
    <name type="scientific">Plasmodium malariae</name>
    <dbReference type="NCBI Taxonomy" id="5858"/>
    <lineage>
        <taxon>Eukaryota</taxon>
        <taxon>Sar</taxon>
        <taxon>Alveolata</taxon>
        <taxon>Apicomplexa</taxon>
        <taxon>Aconoidasida</taxon>
        <taxon>Haemosporida</taxon>
        <taxon>Plasmodiidae</taxon>
        <taxon>Plasmodium</taxon>
        <taxon>Plasmodium (Plasmodium)</taxon>
    </lineage>
</organism>
<proteinExistence type="inferred from homology"/>
<protein>
    <recommendedName>
        <fullName evidence="3">16S rRNA (uracil(1498)-N(3))-methyltransferase</fullName>
        <ecNumber evidence="3">2.1.1.193</ecNumber>
    </recommendedName>
</protein>
<dbReference type="RefSeq" id="XP_028862598.1">
    <property type="nucleotide sequence ID" value="XM_029006072.1"/>
</dbReference>
<dbReference type="GO" id="GO:0005737">
    <property type="term" value="C:cytoplasm"/>
    <property type="evidence" value="ECO:0007669"/>
    <property type="project" value="UniProtKB-SubCell"/>
</dbReference>
<keyword evidence="16" id="KW-1185">Reference proteome</keyword>
<evidence type="ECO:0000256" key="7">
    <source>
        <dbReference type="ARBA" id="ARBA00022679"/>
    </source>
</evidence>
<evidence type="ECO:0000256" key="9">
    <source>
        <dbReference type="ARBA" id="ARBA00025699"/>
    </source>
</evidence>
<dbReference type="Gene3D" id="3.40.1280.10">
    <property type="match status" value="1"/>
</dbReference>
<dbReference type="InterPro" id="IPR029028">
    <property type="entry name" value="Alpha/beta_knot_MTases"/>
</dbReference>
<evidence type="ECO:0000256" key="8">
    <source>
        <dbReference type="ARBA" id="ARBA00022691"/>
    </source>
</evidence>
<dbReference type="Proteomes" id="UP000078597">
    <property type="component" value="Unassembled WGS sequence"/>
</dbReference>
<dbReference type="OrthoDB" id="2021042at2759"/>
<comment type="subcellular location">
    <subcellularLocation>
        <location evidence="1">Cytoplasm</location>
    </subcellularLocation>
</comment>
<reference evidence="14 16" key="3">
    <citation type="submission" date="2016-06" db="EMBL/GenBank/DDBJ databases">
        <authorList>
            <consortium name="Pathogen Informatics"/>
        </authorList>
    </citation>
    <scope>NUCLEOTIDE SEQUENCE [LARGE SCALE GENOMIC DNA]</scope>
</reference>
<dbReference type="Proteomes" id="UP000219813">
    <property type="component" value="Chromosome 11"/>
</dbReference>
<feature type="domain" description="Ribosomal RNA small subunit methyltransferase E methyltransferase" evidence="11">
    <location>
        <begin position="83"/>
        <end position="247"/>
    </location>
</feature>
<dbReference type="KEGG" id="pmal:PMUG01_11041100"/>
<evidence type="ECO:0000259" key="11">
    <source>
        <dbReference type="Pfam" id="PF04452"/>
    </source>
</evidence>
<keyword evidence="5" id="KW-0698">rRNA processing</keyword>
<dbReference type="GeneID" id="39869872"/>
<dbReference type="SUPFAM" id="SSF75217">
    <property type="entry name" value="alpha/beta knot"/>
    <property type="match status" value="1"/>
</dbReference>
<dbReference type="Pfam" id="PF04452">
    <property type="entry name" value="Methyltrans_RNA"/>
    <property type="match status" value="1"/>
</dbReference>
<dbReference type="InterPro" id="IPR046887">
    <property type="entry name" value="RsmE_PUA-like"/>
</dbReference>
<keyword evidence="6 13" id="KW-0489">Methyltransferase</keyword>
<evidence type="ECO:0000259" key="12">
    <source>
        <dbReference type="Pfam" id="PF20260"/>
    </source>
</evidence>
<dbReference type="Pfam" id="PF20260">
    <property type="entry name" value="PUA_4"/>
    <property type="match status" value="1"/>
</dbReference>
<evidence type="ECO:0000256" key="2">
    <source>
        <dbReference type="ARBA" id="ARBA00005528"/>
    </source>
</evidence>
<evidence type="ECO:0000256" key="1">
    <source>
        <dbReference type="ARBA" id="ARBA00004496"/>
    </source>
</evidence>
<evidence type="ECO:0000256" key="5">
    <source>
        <dbReference type="ARBA" id="ARBA00022552"/>
    </source>
</evidence>
<name>A0A1A8X786_PLAMA</name>
<dbReference type="VEuPathDB" id="PlasmoDB:PmUG01_11041100"/>
<dbReference type="GO" id="GO:0070042">
    <property type="term" value="F:rRNA (uridine-N3-)-methyltransferase activity"/>
    <property type="evidence" value="ECO:0007669"/>
    <property type="project" value="TreeGrafter"/>
</dbReference>
<evidence type="ECO:0000256" key="4">
    <source>
        <dbReference type="ARBA" id="ARBA00022490"/>
    </source>
</evidence>
<dbReference type="OMA" id="EQAMCTQ"/>
<comment type="catalytic activity">
    <reaction evidence="10">
        <text>uridine(1498) in 16S rRNA + S-adenosyl-L-methionine = N(3)-methyluridine(1498) in 16S rRNA + S-adenosyl-L-homocysteine + H(+)</text>
        <dbReference type="Rhea" id="RHEA:42920"/>
        <dbReference type="Rhea" id="RHEA-COMP:10283"/>
        <dbReference type="Rhea" id="RHEA-COMP:10284"/>
        <dbReference type="ChEBI" id="CHEBI:15378"/>
        <dbReference type="ChEBI" id="CHEBI:57856"/>
        <dbReference type="ChEBI" id="CHEBI:59789"/>
        <dbReference type="ChEBI" id="CHEBI:65315"/>
        <dbReference type="ChEBI" id="CHEBI:74502"/>
        <dbReference type="EC" id="2.1.1.193"/>
    </reaction>
</comment>
<dbReference type="EC" id="2.1.1.193" evidence="3"/>
<dbReference type="GO" id="GO:0070475">
    <property type="term" value="P:rRNA base methylation"/>
    <property type="evidence" value="ECO:0007669"/>
    <property type="project" value="TreeGrafter"/>
</dbReference>
<gene>
    <name evidence="14" type="primary">PmUG01_11041100</name>
    <name evidence="13" type="ORF">PMALA_074090</name>
    <name evidence="14" type="ORF">PMUG01_11041100</name>
</gene>
<evidence type="ECO:0000256" key="6">
    <source>
        <dbReference type="ARBA" id="ARBA00022603"/>
    </source>
</evidence>
<dbReference type="EMBL" id="FLQW01006190">
    <property type="protein sequence ID" value="SBT00090.1"/>
    <property type="molecule type" value="Genomic_DNA"/>
</dbReference>
<dbReference type="EMBL" id="LT594632">
    <property type="protein sequence ID" value="SCO93160.1"/>
    <property type="molecule type" value="Genomic_DNA"/>
</dbReference>
<dbReference type="InterPro" id="IPR006700">
    <property type="entry name" value="RsmE"/>
</dbReference>
<dbReference type="CDD" id="cd18084">
    <property type="entry name" value="RsmE-like"/>
    <property type="match status" value="1"/>
</dbReference>
<accession>A0A1A8X786</accession>
<reference evidence="13" key="1">
    <citation type="submission" date="2016-05" db="EMBL/GenBank/DDBJ databases">
        <authorList>
            <person name="Lavstsen T."/>
            <person name="Jespersen J.S."/>
        </authorList>
    </citation>
    <scope>NUCLEOTIDE SEQUENCE [LARGE SCALE GENOMIC DNA]</scope>
</reference>
<evidence type="ECO:0000256" key="10">
    <source>
        <dbReference type="ARBA" id="ARBA00047944"/>
    </source>
</evidence>
<comment type="function">
    <text evidence="9">Specifically methylates the N3 position of the uracil ring of uridine 1498 (m3U1498) in 16S rRNA. Acts on the fully assembled 30S ribosomal subunit.</text>
</comment>
<keyword evidence="8" id="KW-0949">S-adenosyl-L-methionine</keyword>
<dbReference type="AlphaFoldDB" id="A0A1A8X786"/>
<dbReference type="NCBIfam" id="TIGR00046">
    <property type="entry name" value="RsmE family RNA methyltransferase"/>
    <property type="match status" value="1"/>
</dbReference>
<evidence type="ECO:0000256" key="3">
    <source>
        <dbReference type="ARBA" id="ARBA00012328"/>
    </source>
</evidence>
<reference evidence="15" key="2">
    <citation type="submission" date="2016-05" db="EMBL/GenBank/DDBJ databases">
        <authorList>
            <person name="Naeem Raeece"/>
        </authorList>
    </citation>
    <scope>NUCLEOTIDE SEQUENCE [LARGE SCALE GENOMIC DNA]</scope>
</reference>